<dbReference type="SUPFAM" id="SSF53850">
    <property type="entry name" value="Periplasmic binding protein-like II"/>
    <property type="match status" value="1"/>
</dbReference>
<dbReference type="CDD" id="cd13537">
    <property type="entry name" value="PBP2_YvgL_like"/>
    <property type="match status" value="1"/>
</dbReference>
<accession>A0A328TXR9</accession>
<dbReference type="GO" id="GO:0046872">
    <property type="term" value="F:metal ion binding"/>
    <property type="evidence" value="ECO:0007669"/>
    <property type="project" value="UniProtKB-KW"/>
</dbReference>
<sequence length="318" mass="33834">MMAGTGPVISAKSCSPASIASNWKLLTATVRNAGAPTLGWRTSVSSADNNPSLLLEMNMNANRMISTILIAMLCLSMTACRTGQPQAETRTELTVSAAASLKDALTKLKASYEEQHGDVRIAFNFGSSGTLQQQIEQGAPVDLYISAAQRQMDALRSKGLVNESPILLRNELVLIVPKASGNAVPADLAALSDTAYNKIAIGEPDSVPVGTYAEQSLTSLGLWDSLMPKFVYAKDVRQVLSYVETGNVDAGIVYATDAMTSTGVNTAFTIAKETHKPIIYPAAVIKGAEHEEQAEELLAYLQGTEAASVWTNYGFLLP</sequence>
<proteinExistence type="inferred from homology"/>
<gene>
    <name evidence="5" type="primary">modA</name>
    <name evidence="5" type="ORF">DL346_17860</name>
</gene>
<dbReference type="OrthoDB" id="9785015at2"/>
<name>A0A328TXR9_9BACL</name>
<keyword evidence="4" id="KW-0732">Signal</keyword>
<dbReference type="InterPro" id="IPR041879">
    <property type="entry name" value="YvgL-like_PBP2"/>
</dbReference>
<protein>
    <submittedName>
        <fullName evidence="5">Molybdate ABC transporter substrate-binding protein</fullName>
    </submittedName>
</protein>
<comment type="similarity">
    <text evidence="1">Belongs to the bacterial solute-binding protein ModA family.</text>
</comment>
<dbReference type="InterPro" id="IPR050682">
    <property type="entry name" value="ModA/WtpA"/>
</dbReference>
<dbReference type="GO" id="GO:0030973">
    <property type="term" value="F:molybdate ion binding"/>
    <property type="evidence" value="ECO:0007669"/>
    <property type="project" value="TreeGrafter"/>
</dbReference>
<evidence type="ECO:0000256" key="2">
    <source>
        <dbReference type="ARBA" id="ARBA00022505"/>
    </source>
</evidence>
<dbReference type="NCBIfam" id="TIGR01256">
    <property type="entry name" value="modA"/>
    <property type="match status" value="1"/>
</dbReference>
<comment type="caution">
    <text evidence="5">The sequence shown here is derived from an EMBL/GenBank/DDBJ whole genome shotgun (WGS) entry which is preliminary data.</text>
</comment>
<dbReference type="EMBL" id="QLUW01000003">
    <property type="protein sequence ID" value="RAP75240.1"/>
    <property type="molecule type" value="Genomic_DNA"/>
</dbReference>
<keyword evidence="3" id="KW-0479">Metal-binding</keyword>
<dbReference type="GO" id="GO:0015689">
    <property type="term" value="P:molybdate ion transport"/>
    <property type="evidence" value="ECO:0007669"/>
    <property type="project" value="InterPro"/>
</dbReference>
<evidence type="ECO:0000256" key="1">
    <source>
        <dbReference type="ARBA" id="ARBA00009175"/>
    </source>
</evidence>
<evidence type="ECO:0000313" key="6">
    <source>
        <dbReference type="Proteomes" id="UP000249260"/>
    </source>
</evidence>
<evidence type="ECO:0000256" key="4">
    <source>
        <dbReference type="ARBA" id="ARBA00022729"/>
    </source>
</evidence>
<dbReference type="FunFam" id="3.40.190.10:FF:000035">
    <property type="entry name" value="Molybdate ABC transporter substrate-binding protein"/>
    <property type="match status" value="1"/>
</dbReference>
<dbReference type="PANTHER" id="PTHR30632">
    <property type="entry name" value="MOLYBDATE-BINDING PERIPLASMIC PROTEIN"/>
    <property type="match status" value="1"/>
</dbReference>
<organism evidence="5 6">
    <name type="scientific">Paenibacillus montanisoli</name>
    <dbReference type="NCBI Taxonomy" id="2081970"/>
    <lineage>
        <taxon>Bacteria</taxon>
        <taxon>Bacillati</taxon>
        <taxon>Bacillota</taxon>
        <taxon>Bacilli</taxon>
        <taxon>Bacillales</taxon>
        <taxon>Paenibacillaceae</taxon>
        <taxon>Paenibacillus</taxon>
    </lineage>
</organism>
<dbReference type="Proteomes" id="UP000249260">
    <property type="component" value="Unassembled WGS sequence"/>
</dbReference>
<evidence type="ECO:0000313" key="5">
    <source>
        <dbReference type="EMBL" id="RAP75240.1"/>
    </source>
</evidence>
<dbReference type="GO" id="GO:1901359">
    <property type="term" value="F:tungstate binding"/>
    <property type="evidence" value="ECO:0007669"/>
    <property type="project" value="UniProtKB-ARBA"/>
</dbReference>
<dbReference type="Gene3D" id="3.40.190.10">
    <property type="entry name" value="Periplasmic binding protein-like II"/>
    <property type="match status" value="2"/>
</dbReference>
<dbReference type="InterPro" id="IPR005950">
    <property type="entry name" value="ModA"/>
</dbReference>
<dbReference type="AlphaFoldDB" id="A0A328TXR9"/>
<keyword evidence="6" id="KW-1185">Reference proteome</keyword>
<reference evidence="5 6" key="1">
    <citation type="submission" date="2018-06" db="EMBL/GenBank/DDBJ databases">
        <title>Paenibacillus montanisoli sp. nov., isolated from mountain area soil.</title>
        <authorList>
            <person name="Wu M."/>
        </authorList>
    </citation>
    <scope>NUCLEOTIDE SEQUENCE [LARGE SCALE GENOMIC DNA]</scope>
    <source>
        <strain evidence="5 6">RA17</strain>
    </source>
</reference>
<dbReference type="Pfam" id="PF13531">
    <property type="entry name" value="SBP_bac_11"/>
    <property type="match status" value="1"/>
</dbReference>
<evidence type="ECO:0000256" key="3">
    <source>
        <dbReference type="ARBA" id="ARBA00022723"/>
    </source>
</evidence>
<dbReference type="PANTHER" id="PTHR30632:SF0">
    <property type="entry name" value="SULFATE-BINDING PROTEIN"/>
    <property type="match status" value="1"/>
</dbReference>
<keyword evidence="2" id="KW-0500">Molybdenum</keyword>